<dbReference type="SUPFAM" id="SSF81886">
    <property type="entry name" value="Helical scaffold and wing domains of SecA"/>
    <property type="match status" value="1"/>
</dbReference>
<dbReference type="InterPro" id="IPR020937">
    <property type="entry name" value="SecA_CS"/>
</dbReference>
<evidence type="ECO:0000313" key="15">
    <source>
        <dbReference type="EMBL" id="KAJ8898757.1"/>
    </source>
</evidence>
<dbReference type="InterPro" id="IPR011130">
    <property type="entry name" value="SecA_preprotein_X-link_dom"/>
</dbReference>
<evidence type="ECO:0000256" key="1">
    <source>
        <dbReference type="ARBA" id="ARBA00004170"/>
    </source>
</evidence>
<dbReference type="InterPro" id="IPR000185">
    <property type="entry name" value="SecA"/>
</dbReference>
<proteinExistence type="inferred from homology"/>
<dbReference type="InterPro" id="IPR011116">
    <property type="entry name" value="SecA_Wing/Scaffold"/>
</dbReference>
<dbReference type="SUPFAM" id="SSF52540">
    <property type="entry name" value="P-loop containing nucleoside triphosphate hydrolases"/>
    <property type="match status" value="2"/>
</dbReference>
<keyword evidence="6 11" id="KW-0653">Protein transport</keyword>
<comment type="catalytic activity">
    <reaction evidence="10">
        <text>ATP + H2O + chloroplast-proteinSide 1 = ADP + phosphate + chloroplast-proteinSide 2.</text>
        <dbReference type="EC" id="7.4.2.4"/>
    </reaction>
</comment>
<dbReference type="GO" id="GO:0017038">
    <property type="term" value="P:protein import"/>
    <property type="evidence" value="ECO:0007669"/>
    <property type="project" value="InterPro"/>
</dbReference>
<evidence type="ECO:0000256" key="10">
    <source>
        <dbReference type="ARBA" id="ARBA00034043"/>
    </source>
</evidence>
<keyword evidence="16" id="KW-1185">Reference proteome</keyword>
<dbReference type="SMART" id="SM00957">
    <property type="entry name" value="SecA_DEAD"/>
    <property type="match status" value="1"/>
</dbReference>
<dbReference type="InterPro" id="IPR011115">
    <property type="entry name" value="SecA_DEAD"/>
</dbReference>
<keyword evidence="4 11" id="KW-0547">Nucleotide-binding</keyword>
<dbReference type="InterPro" id="IPR014018">
    <property type="entry name" value="SecA_motor_DEAD"/>
</dbReference>
<feature type="compositionally biased region" description="Low complexity" evidence="12">
    <location>
        <begin position="1005"/>
        <end position="1016"/>
    </location>
</feature>
<feature type="domain" description="Helicase ATP-binding" evidence="13">
    <location>
        <begin position="165"/>
        <end position="279"/>
    </location>
</feature>
<evidence type="ECO:0000256" key="3">
    <source>
        <dbReference type="ARBA" id="ARBA00022448"/>
    </source>
</evidence>
<dbReference type="PROSITE" id="PS01312">
    <property type="entry name" value="SECA"/>
    <property type="match status" value="1"/>
</dbReference>
<dbReference type="CDD" id="cd18803">
    <property type="entry name" value="SF2_C_secA"/>
    <property type="match status" value="1"/>
</dbReference>
<comment type="similarity">
    <text evidence="2 11">Belongs to the SecA family.</text>
</comment>
<sequence length="1016" mass="114516">MASLLCDSPPLLNHLSPITSFSQSKYPLFHEKHLKRKTLLASSFLGIKSPQIFNFQLKTSRLAGSGKRRMRMVASLGGLLGGIFKGADTGESTRQQYASIVSLVNGFEAEMSGLSDSQLKDKTSVLKERAKMGEALDSLLPEAFAVVREASKRVIGLRPFDVQLIGGMVLHKGEIAEMRTGEGKTLVAILPAYLNALTGKGVHVVTVNDYLARRDCEWVGQVPRFLGLKVGLIQQNMTPEQRRENYMCDLTYVTNSELGFDYLRDNLATEIDSILIDEARTPLIISGPAEKPSDRYYKAAKLAAAFVRDIHYSVDEKQKTVLLTEQGYEDAEEILDVKDLYDPREQWASYVINAIKAKELFLRDVNYIIRGKEVLIVDEFTGRVMQGRRWSDGLHQAVEAKESLPIQNETVTLASISYQNFFLQFPKLCGMTGTAATESTEFESIYKLKVTIVPTNKPMIRKDESDVVFRATSGKWRAVVVEISRMHKTGRPVLVGTTSVEQSDELSEQLQEAGIPHEVLNAKPENVEREAEIVAQSGRLGAVTIATNMAGRGTDIILGGNADFMARLKLREMLMPRVVKPAGVVYVSVKKPPPVKSWKVNENLFPCKLSDENAKLAEEAVRLAVKAWGQRSLTELEAEDRLSYSCEKGPVQDEVIANLRNAFLEIVKEYKVYTEEERKKVVLAGGLHVVGTERHESRRIDNQLRGRTGRQGDPGSSRFFLSLEDNIFRIFGGDRIQGLMRAFRVEDLPIESKMLTKALDEAQRKVENYFFDIRKQLFDYDEVLNSQRDRVYTERRRALESDNLQSLIIEYAELTMDDILEANIGSDAPKESWDLEKLVAKVQQYCYLLNDLTPDVLGSKCSSYEELQDYLRLRGREAYLQKREIVENQAPGLMKEAERFLILSNIDRLWKEHLQALKFVQQAVGLRGYAQRDPLIEYKLEGYNLFLDMMAQIRRNVIYSIYQFQPVLVKKDQEPEQNEKSTKATTNGRGGTKEPDSDPIGATESSSSTVSPQASA</sequence>
<keyword evidence="8 11" id="KW-0811">Translocation</keyword>
<dbReference type="FunFam" id="1.10.3060.10:FF:000003">
    <property type="entry name" value="Protein translocase subunit SecA"/>
    <property type="match status" value="1"/>
</dbReference>
<dbReference type="Gene3D" id="3.40.50.300">
    <property type="entry name" value="P-loop containing nucleotide triphosphate hydrolases"/>
    <property type="match status" value="2"/>
</dbReference>
<dbReference type="InterPro" id="IPR014001">
    <property type="entry name" value="Helicase_ATP-bd"/>
</dbReference>
<dbReference type="Gene3D" id="1.10.3060.10">
    <property type="entry name" value="Helical scaffold and wing domains of SecA"/>
    <property type="match status" value="1"/>
</dbReference>
<feature type="compositionally biased region" description="Basic and acidic residues" evidence="12">
    <location>
        <begin position="971"/>
        <end position="982"/>
    </location>
</feature>
<evidence type="ECO:0000259" key="14">
    <source>
        <dbReference type="PROSITE" id="PS51196"/>
    </source>
</evidence>
<dbReference type="Pfam" id="PF07516">
    <property type="entry name" value="SecA_SW"/>
    <property type="match status" value="1"/>
</dbReference>
<dbReference type="SMART" id="SM00958">
    <property type="entry name" value="SecA_PP_bind"/>
    <property type="match status" value="1"/>
</dbReference>
<evidence type="ECO:0000256" key="12">
    <source>
        <dbReference type="SAM" id="MobiDB-lite"/>
    </source>
</evidence>
<evidence type="ECO:0000259" key="13">
    <source>
        <dbReference type="PROSITE" id="PS51192"/>
    </source>
</evidence>
<dbReference type="GO" id="GO:0005524">
    <property type="term" value="F:ATP binding"/>
    <property type="evidence" value="ECO:0007669"/>
    <property type="project" value="UniProtKB-KW"/>
</dbReference>
<accession>A0AAV8UBP1</accession>
<dbReference type="FunFam" id="3.40.50.300:FF:000113">
    <property type="entry name" value="Preprotein translocase subunit SecA"/>
    <property type="match status" value="1"/>
</dbReference>
<name>A0AAV8UBP1_9ROSI</name>
<keyword evidence="7" id="KW-1278">Translocase</keyword>
<keyword evidence="9" id="KW-0472">Membrane</keyword>
<dbReference type="EMBL" id="JAIWQS010000008">
    <property type="protein sequence ID" value="KAJ8898757.1"/>
    <property type="molecule type" value="Genomic_DNA"/>
</dbReference>
<dbReference type="PANTHER" id="PTHR30612:SF0">
    <property type="entry name" value="CHLOROPLAST PROTEIN-TRANSPORTING ATPASE"/>
    <property type="match status" value="1"/>
</dbReference>
<feature type="region of interest" description="Disordered" evidence="12">
    <location>
        <begin position="971"/>
        <end position="1016"/>
    </location>
</feature>
<dbReference type="InterPro" id="IPR036670">
    <property type="entry name" value="SecA_X-link_sf"/>
</dbReference>
<dbReference type="GO" id="GO:0016464">
    <property type="term" value="F:chloroplast protein-transporting ATPase activity"/>
    <property type="evidence" value="ECO:0007669"/>
    <property type="project" value="UniProtKB-EC"/>
</dbReference>
<dbReference type="PRINTS" id="PR00906">
    <property type="entry name" value="SECA"/>
</dbReference>
<dbReference type="GO" id="GO:0016020">
    <property type="term" value="C:membrane"/>
    <property type="evidence" value="ECO:0007669"/>
    <property type="project" value="UniProtKB-SubCell"/>
</dbReference>
<dbReference type="PANTHER" id="PTHR30612">
    <property type="entry name" value="SECA INNER MEMBRANE COMPONENT OF SEC PROTEIN SECRETION SYSTEM"/>
    <property type="match status" value="1"/>
</dbReference>
<organism evidence="15 16">
    <name type="scientific">Erythroxylum novogranatense</name>
    <dbReference type="NCBI Taxonomy" id="1862640"/>
    <lineage>
        <taxon>Eukaryota</taxon>
        <taxon>Viridiplantae</taxon>
        <taxon>Streptophyta</taxon>
        <taxon>Embryophyta</taxon>
        <taxon>Tracheophyta</taxon>
        <taxon>Spermatophyta</taxon>
        <taxon>Magnoliopsida</taxon>
        <taxon>eudicotyledons</taxon>
        <taxon>Gunneridae</taxon>
        <taxon>Pentapetalae</taxon>
        <taxon>rosids</taxon>
        <taxon>fabids</taxon>
        <taxon>Malpighiales</taxon>
        <taxon>Erythroxylaceae</taxon>
        <taxon>Erythroxylum</taxon>
    </lineage>
</organism>
<dbReference type="InterPro" id="IPR044722">
    <property type="entry name" value="SecA_SF2_C"/>
</dbReference>
<dbReference type="InterPro" id="IPR027417">
    <property type="entry name" value="P-loop_NTPase"/>
</dbReference>
<comment type="caution">
    <text evidence="15">The sequence shown here is derived from an EMBL/GenBank/DDBJ whole genome shotgun (WGS) entry which is preliminary data.</text>
</comment>
<evidence type="ECO:0000256" key="11">
    <source>
        <dbReference type="RuleBase" id="RU003874"/>
    </source>
</evidence>
<evidence type="ECO:0000313" key="16">
    <source>
        <dbReference type="Proteomes" id="UP001159364"/>
    </source>
</evidence>
<evidence type="ECO:0000256" key="6">
    <source>
        <dbReference type="ARBA" id="ARBA00022927"/>
    </source>
</evidence>
<evidence type="ECO:0000256" key="5">
    <source>
        <dbReference type="ARBA" id="ARBA00022840"/>
    </source>
</evidence>
<dbReference type="AlphaFoldDB" id="A0AAV8UBP1"/>
<gene>
    <name evidence="15" type="ORF">K2173_005045</name>
</gene>
<reference evidence="15 16" key="1">
    <citation type="submission" date="2021-09" db="EMBL/GenBank/DDBJ databases">
        <title>Genomic insights and catalytic innovation underlie evolution of tropane alkaloids biosynthesis.</title>
        <authorList>
            <person name="Wang Y.-J."/>
            <person name="Tian T."/>
            <person name="Huang J.-P."/>
            <person name="Huang S.-X."/>
        </authorList>
    </citation>
    <scope>NUCLEOTIDE SEQUENCE [LARGE SCALE GENOMIC DNA]</scope>
    <source>
        <strain evidence="15">KIB-2018</strain>
        <tissue evidence="15">Leaf</tissue>
    </source>
</reference>
<keyword evidence="3 11" id="KW-0813">Transport</keyword>
<dbReference type="GO" id="GO:0006886">
    <property type="term" value="P:intracellular protein transport"/>
    <property type="evidence" value="ECO:0007669"/>
    <property type="project" value="InterPro"/>
</dbReference>
<dbReference type="GO" id="GO:0006605">
    <property type="term" value="P:protein targeting"/>
    <property type="evidence" value="ECO:0007669"/>
    <property type="project" value="InterPro"/>
</dbReference>
<dbReference type="FunFam" id="3.90.1440.10:FF:000003">
    <property type="entry name" value="Preprotein translocase SecA subunit"/>
    <property type="match status" value="1"/>
</dbReference>
<evidence type="ECO:0000256" key="4">
    <source>
        <dbReference type="ARBA" id="ARBA00022741"/>
    </source>
</evidence>
<dbReference type="PROSITE" id="PS51192">
    <property type="entry name" value="HELICASE_ATP_BIND_1"/>
    <property type="match status" value="1"/>
</dbReference>
<dbReference type="InterPro" id="IPR036266">
    <property type="entry name" value="SecA_Wing/Scaffold_sf"/>
</dbReference>
<dbReference type="PROSITE" id="PS51196">
    <property type="entry name" value="SECA_MOTOR_DEAD"/>
    <property type="match status" value="1"/>
</dbReference>
<dbReference type="NCBIfam" id="TIGR00963">
    <property type="entry name" value="secA"/>
    <property type="match status" value="1"/>
</dbReference>
<dbReference type="Pfam" id="PF07517">
    <property type="entry name" value="SecA_DEAD"/>
    <property type="match status" value="1"/>
</dbReference>
<comment type="subcellular location">
    <subcellularLocation>
        <location evidence="1">Membrane</location>
        <topology evidence="1">Peripheral membrane protein</topology>
    </subcellularLocation>
</comment>
<keyword evidence="5 11" id="KW-0067">ATP-binding</keyword>
<dbReference type="SUPFAM" id="SSF81767">
    <property type="entry name" value="Pre-protein crosslinking domain of SecA"/>
    <property type="match status" value="1"/>
</dbReference>
<feature type="domain" description="SecA family profile" evidence="14">
    <location>
        <begin position="79"/>
        <end position="752"/>
    </location>
</feature>
<evidence type="ECO:0000256" key="9">
    <source>
        <dbReference type="ARBA" id="ARBA00023136"/>
    </source>
</evidence>
<dbReference type="Proteomes" id="UP001159364">
    <property type="component" value="Linkage Group LG08"/>
</dbReference>
<protein>
    <recommendedName>
        <fullName evidence="11">Protein translocase subunit SecA</fullName>
    </recommendedName>
</protein>
<dbReference type="Gene3D" id="3.90.1440.10">
    <property type="entry name" value="SecA, preprotein cross-linking domain"/>
    <property type="match status" value="1"/>
</dbReference>
<evidence type="ECO:0000256" key="7">
    <source>
        <dbReference type="ARBA" id="ARBA00022967"/>
    </source>
</evidence>
<dbReference type="Pfam" id="PF01043">
    <property type="entry name" value="SecA_PP_bind"/>
    <property type="match status" value="1"/>
</dbReference>
<dbReference type="Pfam" id="PF21090">
    <property type="entry name" value="P-loop_SecA"/>
    <property type="match status" value="1"/>
</dbReference>
<dbReference type="HAMAP" id="MF_01382">
    <property type="entry name" value="SecA"/>
    <property type="match status" value="1"/>
</dbReference>
<evidence type="ECO:0000256" key="8">
    <source>
        <dbReference type="ARBA" id="ARBA00023010"/>
    </source>
</evidence>
<dbReference type="CDD" id="cd17928">
    <property type="entry name" value="DEXDc_SecA"/>
    <property type="match status" value="1"/>
</dbReference>
<evidence type="ECO:0000256" key="2">
    <source>
        <dbReference type="ARBA" id="ARBA00007650"/>
    </source>
</evidence>